<accession>A0A1Q9R1L7</accession>
<proteinExistence type="predicted"/>
<gene>
    <name evidence="7" type="ORF">PSEMO_38290</name>
</gene>
<feature type="transmembrane region" description="Helical" evidence="6">
    <location>
        <begin position="43"/>
        <end position="63"/>
    </location>
</feature>
<feature type="transmembrane region" description="Helical" evidence="6">
    <location>
        <begin position="149"/>
        <end position="176"/>
    </location>
</feature>
<dbReference type="AlphaFoldDB" id="A0A1Q9R1L7"/>
<comment type="caution">
    <text evidence="7">The sequence shown here is derived from an EMBL/GenBank/DDBJ whole genome shotgun (WGS) entry which is preliminary data.</text>
</comment>
<feature type="transmembrane region" description="Helical" evidence="6">
    <location>
        <begin position="188"/>
        <end position="205"/>
    </location>
</feature>
<evidence type="ECO:0000256" key="1">
    <source>
        <dbReference type="ARBA" id="ARBA00004651"/>
    </source>
</evidence>
<protein>
    <recommendedName>
        <fullName evidence="9">LysE family translocator</fullName>
    </recommendedName>
</protein>
<feature type="transmembrane region" description="Helical" evidence="6">
    <location>
        <begin position="75"/>
        <end position="95"/>
    </location>
</feature>
<evidence type="ECO:0000313" key="8">
    <source>
        <dbReference type="Proteomes" id="UP000186736"/>
    </source>
</evidence>
<dbReference type="Proteomes" id="UP000186736">
    <property type="component" value="Unassembled WGS sequence"/>
</dbReference>
<evidence type="ECO:0008006" key="9">
    <source>
        <dbReference type="Google" id="ProtNLM"/>
    </source>
</evidence>
<name>A0A1Q9R1L7_PSEPU</name>
<reference evidence="7 8" key="1">
    <citation type="submission" date="2016-10" db="EMBL/GenBank/DDBJ databases">
        <title>Genome Sequence of Pseudomonas putida GM4FR.</title>
        <authorList>
            <person name="Poehlein A."/>
            <person name="Wemheuer F."/>
            <person name="Hollensteiner J."/>
            <person name="Wemheuer B."/>
        </authorList>
    </citation>
    <scope>NUCLEOTIDE SEQUENCE [LARGE SCALE GENOMIC DNA]</scope>
    <source>
        <strain evidence="7 8">GM4FR</strain>
    </source>
</reference>
<dbReference type="GO" id="GO:0005886">
    <property type="term" value="C:plasma membrane"/>
    <property type="evidence" value="ECO:0007669"/>
    <property type="project" value="UniProtKB-SubCell"/>
</dbReference>
<dbReference type="RefSeq" id="WP_218641247.1">
    <property type="nucleotide sequence ID" value="NZ_MKZO01000035.1"/>
</dbReference>
<evidence type="ECO:0000313" key="7">
    <source>
        <dbReference type="EMBL" id="OLS61281.1"/>
    </source>
</evidence>
<dbReference type="InterPro" id="IPR001123">
    <property type="entry name" value="LeuE-type"/>
</dbReference>
<sequence length="212" mass="21814">MAEFTGMSAATLWGFWAFAMVFVVIPGPDWAYAIAEGLRGKGVMAAVAGLLAGYIALTLVVAGGFEVLVAGNTTFLTGLSLVGAAYLGWLGMGLLRNPPVVEAGAEALRVSRLGQFVRGALVSGLNPKGFLFFVAFVPPWTTAQASLSVAWQIVVLGLIYTASCAVVYSLVGLGAGVALRSRPAATRWVGRVSGGAMLVLAVMLVCSESGLV</sequence>
<feature type="transmembrane region" description="Helical" evidence="6">
    <location>
        <begin position="116"/>
        <end position="137"/>
    </location>
</feature>
<evidence type="ECO:0000256" key="4">
    <source>
        <dbReference type="ARBA" id="ARBA00022989"/>
    </source>
</evidence>
<dbReference type="PANTHER" id="PTHR30086">
    <property type="entry name" value="ARGININE EXPORTER PROTEIN ARGO"/>
    <property type="match status" value="1"/>
</dbReference>
<keyword evidence="5 6" id="KW-0472">Membrane</keyword>
<feature type="transmembrane region" description="Helical" evidence="6">
    <location>
        <begin position="12"/>
        <end position="31"/>
    </location>
</feature>
<evidence type="ECO:0000256" key="6">
    <source>
        <dbReference type="SAM" id="Phobius"/>
    </source>
</evidence>
<dbReference type="Pfam" id="PF01810">
    <property type="entry name" value="LysE"/>
    <property type="match status" value="1"/>
</dbReference>
<organism evidence="7 8">
    <name type="scientific">Pseudomonas putida</name>
    <name type="common">Arthrobacter siderocapsulatus</name>
    <dbReference type="NCBI Taxonomy" id="303"/>
    <lineage>
        <taxon>Bacteria</taxon>
        <taxon>Pseudomonadati</taxon>
        <taxon>Pseudomonadota</taxon>
        <taxon>Gammaproteobacteria</taxon>
        <taxon>Pseudomonadales</taxon>
        <taxon>Pseudomonadaceae</taxon>
        <taxon>Pseudomonas</taxon>
    </lineage>
</organism>
<dbReference type="PANTHER" id="PTHR30086:SF20">
    <property type="entry name" value="ARGININE EXPORTER PROTEIN ARGO-RELATED"/>
    <property type="match status" value="1"/>
</dbReference>
<evidence type="ECO:0000256" key="2">
    <source>
        <dbReference type="ARBA" id="ARBA00022475"/>
    </source>
</evidence>
<keyword evidence="4 6" id="KW-1133">Transmembrane helix</keyword>
<evidence type="ECO:0000256" key="3">
    <source>
        <dbReference type="ARBA" id="ARBA00022692"/>
    </source>
</evidence>
<keyword evidence="2" id="KW-1003">Cell membrane</keyword>
<dbReference type="GO" id="GO:0015171">
    <property type="term" value="F:amino acid transmembrane transporter activity"/>
    <property type="evidence" value="ECO:0007669"/>
    <property type="project" value="TreeGrafter"/>
</dbReference>
<evidence type="ECO:0000256" key="5">
    <source>
        <dbReference type="ARBA" id="ARBA00023136"/>
    </source>
</evidence>
<comment type="subcellular location">
    <subcellularLocation>
        <location evidence="1">Cell membrane</location>
        <topology evidence="1">Multi-pass membrane protein</topology>
    </subcellularLocation>
</comment>
<dbReference type="EMBL" id="MKZO01000035">
    <property type="protein sequence ID" value="OLS61281.1"/>
    <property type="molecule type" value="Genomic_DNA"/>
</dbReference>
<keyword evidence="3 6" id="KW-0812">Transmembrane</keyword>